<feature type="transmembrane region" description="Helical" evidence="3">
    <location>
        <begin position="35"/>
        <end position="54"/>
    </location>
</feature>
<dbReference type="PANTHER" id="PTHR34295">
    <property type="entry name" value="BIOTIN TRANSPORTER BIOY"/>
    <property type="match status" value="1"/>
</dbReference>
<keyword evidence="5" id="KW-1185">Reference proteome</keyword>
<keyword evidence="3" id="KW-1133">Transmembrane helix</keyword>
<proteinExistence type="inferred from homology"/>
<feature type="transmembrane region" description="Helical" evidence="3">
    <location>
        <begin position="61"/>
        <end position="85"/>
    </location>
</feature>
<accession>A0A919Q1P8</accession>
<dbReference type="Gene3D" id="1.10.1760.20">
    <property type="match status" value="1"/>
</dbReference>
<sequence>MPRRLTGADVALVAVFAAFIAASTAVPEVTLAFGVPVSLQTFAVVLAGLVLGPWRGAGAVLLYLVVGLAGAPIFANLMGGSAVLAGPTGGFLLAFLPAAWVVGAITVAFRRRTRLTYLHLVIAGLASIPVVYAIGIPWLAWRAQITVTEAAIAMGPFAIGDVIKVLVAAAVAAIIHRAYPQLLPGTRARSAAVEHEHATTA</sequence>
<evidence type="ECO:0000256" key="2">
    <source>
        <dbReference type="PIRNR" id="PIRNR016661"/>
    </source>
</evidence>
<keyword evidence="2" id="KW-0813">Transport</keyword>
<comment type="subcellular location">
    <subcellularLocation>
        <location evidence="2">Cell membrane</location>
        <topology evidence="2">Multi-pass membrane protein</topology>
    </subcellularLocation>
</comment>
<dbReference type="AlphaFoldDB" id="A0A919Q1P8"/>
<reference evidence="4" key="1">
    <citation type="submission" date="2021-01" db="EMBL/GenBank/DDBJ databases">
        <title>Whole genome shotgun sequence of Demequina activiva NBRC 110675.</title>
        <authorList>
            <person name="Komaki H."/>
            <person name="Tamura T."/>
        </authorList>
    </citation>
    <scope>NUCLEOTIDE SEQUENCE</scope>
    <source>
        <strain evidence="4">NBRC 110675</strain>
    </source>
</reference>
<dbReference type="RefSeq" id="WP_239066540.1">
    <property type="nucleotide sequence ID" value="NZ_BONR01000002.1"/>
</dbReference>
<feature type="transmembrane region" description="Helical" evidence="3">
    <location>
        <begin position="91"/>
        <end position="109"/>
    </location>
</feature>
<protein>
    <recommendedName>
        <fullName evidence="2">Biotin transporter</fullName>
    </recommendedName>
</protein>
<dbReference type="PANTHER" id="PTHR34295:SF1">
    <property type="entry name" value="BIOTIN TRANSPORTER BIOY"/>
    <property type="match status" value="1"/>
</dbReference>
<dbReference type="PIRSF" id="PIRSF016661">
    <property type="entry name" value="BioY"/>
    <property type="match status" value="1"/>
</dbReference>
<evidence type="ECO:0000313" key="4">
    <source>
        <dbReference type="EMBL" id="GIG54424.1"/>
    </source>
</evidence>
<evidence type="ECO:0000256" key="1">
    <source>
        <dbReference type="ARBA" id="ARBA00010692"/>
    </source>
</evidence>
<feature type="transmembrane region" description="Helical" evidence="3">
    <location>
        <begin position="152"/>
        <end position="175"/>
    </location>
</feature>
<dbReference type="InterPro" id="IPR003784">
    <property type="entry name" value="BioY"/>
</dbReference>
<name>A0A919Q1P8_9MICO</name>
<comment type="caution">
    <text evidence="4">The sequence shown here is derived from an EMBL/GenBank/DDBJ whole genome shotgun (WGS) entry which is preliminary data.</text>
</comment>
<dbReference type="GO" id="GO:0005886">
    <property type="term" value="C:plasma membrane"/>
    <property type="evidence" value="ECO:0007669"/>
    <property type="project" value="UniProtKB-SubCell"/>
</dbReference>
<evidence type="ECO:0000256" key="3">
    <source>
        <dbReference type="SAM" id="Phobius"/>
    </source>
</evidence>
<dbReference type="Proteomes" id="UP000652354">
    <property type="component" value="Unassembled WGS sequence"/>
</dbReference>
<dbReference type="GO" id="GO:0015225">
    <property type="term" value="F:biotin transmembrane transporter activity"/>
    <property type="evidence" value="ECO:0007669"/>
    <property type="project" value="UniProtKB-UniRule"/>
</dbReference>
<keyword evidence="2" id="KW-1003">Cell membrane</keyword>
<evidence type="ECO:0000313" key="5">
    <source>
        <dbReference type="Proteomes" id="UP000652354"/>
    </source>
</evidence>
<keyword evidence="3" id="KW-0812">Transmembrane</keyword>
<gene>
    <name evidence="4" type="ORF">Dac01nite_11760</name>
</gene>
<feature type="transmembrane region" description="Helical" evidence="3">
    <location>
        <begin position="116"/>
        <end position="140"/>
    </location>
</feature>
<dbReference type="Pfam" id="PF02632">
    <property type="entry name" value="BioY"/>
    <property type="match status" value="1"/>
</dbReference>
<dbReference type="EMBL" id="BONR01000002">
    <property type="protein sequence ID" value="GIG54424.1"/>
    <property type="molecule type" value="Genomic_DNA"/>
</dbReference>
<keyword evidence="2 3" id="KW-0472">Membrane</keyword>
<comment type="similarity">
    <text evidence="1 2">Belongs to the BioY family.</text>
</comment>
<organism evidence="4 5">
    <name type="scientific">Demequina activiva</name>
    <dbReference type="NCBI Taxonomy" id="1582364"/>
    <lineage>
        <taxon>Bacteria</taxon>
        <taxon>Bacillati</taxon>
        <taxon>Actinomycetota</taxon>
        <taxon>Actinomycetes</taxon>
        <taxon>Micrococcales</taxon>
        <taxon>Demequinaceae</taxon>
        <taxon>Demequina</taxon>
    </lineage>
</organism>